<dbReference type="Proteomes" id="UP000683360">
    <property type="component" value="Unassembled WGS sequence"/>
</dbReference>
<dbReference type="EMBL" id="CAJPWZ010001956">
    <property type="protein sequence ID" value="CAG2227241.1"/>
    <property type="molecule type" value="Genomic_DNA"/>
</dbReference>
<protein>
    <submittedName>
        <fullName evidence="2">Uncharacterized protein</fullName>
    </submittedName>
</protein>
<proteinExistence type="predicted"/>
<feature type="chain" id="PRO_5035803461" evidence="1">
    <location>
        <begin position="24"/>
        <end position="190"/>
    </location>
</feature>
<organism evidence="2 3">
    <name type="scientific">Mytilus edulis</name>
    <name type="common">Blue mussel</name>
    <dbReference type="NCBI Taxonomy" id="6550"/>
    <lineage>
        <taxon>Eukaryota</taxon>
        <taxon>Metazoa</taxon>
        <taxon>Spiralia</taxon>
        <taxon>Lophotrochozoa</taxon>
        <taxon>Mollusca</taxon>
        <taxon>Bivalvia</taxon>
        <taxon>Autobranchia</taxon>
        <taxon>Pteriomorphia</taxon>
        <taxon>Mytilida</taxon>
        <taxon>Mytiloidea</taxon>
        <taxon>Mytilidae</taxon>
        <taxon>Mytilinae</taxon>
        <taxon>Mytilus</taxon>
    </lineage>
</organism>
<sequence length="190" mass="20727">MTHKNSVFLLIWGCFLILGPTLQTSTSKATENTTSVDSITEFSNITLPMITGSLTPTSDISATATSYLNTGTTNLYAKTESTNFFSSTETIHLYTKSESTTSYANTETSNLNANIATSNSHANTDSIYVDVTTETTEIQTENLRIVSNTMSNYQSVFVSKAAKTGSFDAVSQIMTETFAFLAILYHHLMK</sequence>
<reference evidence="2" key="1">
    <citation type="submission" date="2021-03" db="EMBL/GenBank/DDBJ databases">
        <authorList>
            <person name="Bekaert M."/>
        </authorList>
    </citation>
    <scope>NUCLEOTIDE SEQUENCE</scope>
</reference>
<keyword evidence="3" id="KW-1185">Reference proteome</keyword>
<dbReference type="AlphaFoldDB" id="A0A8S3T607"/>
<evidence type="ECO:0000313" key="3">
    <source>
        <dbReference type="Proteomes" id="UP000683360"/>
    </source>
</evidence>
<accession>A0A8S3T607</accession>
<gene>
    <name evidence="2" type="ORF">MEDL_40268</name>
</gene>
<comment type="caution">
    <text evidence="2">The sequence shown here is derived from an EMBL/GenBank/DDBJ whole genome shotgun (WGS) entry which is preliminary data.</text>
</comment>
<feature type="signal peptide" evidence="1">
    <location>
        <begin position="1"/>
        <end position="23"/>
    </location>
</feature>
<evidence type="ECO:0000256" key="1">
    <source>
        <dbReference type="SAM" id="SignalP"/>
    </source>
</evidence>
<name>A0A8S3T607_MYTED</name>
<evidence type="ECO:0000313" key="2">
    <source>
        <dbReference type="EMBL" id="CAG2227241.1"/>
    </source>
</evidence>
<keyword evidence="1" id="KW-0732">Signal</keyword>